<dbReference type="CDD" id="cd11778">
    <property type="entry name" value="SH3_Bzz1_2"/>
    <property type="match status" value="1"/>
</dbReference>
<dbReference type="CDD" id="cd11912">
    <property type="entry name" value="SH3_Bzz1_1"/>
    <property type="match status" value="1"/>
</dbReference>
<dbReference type="InterPro" id="IPR001060">
    <property type="entry name" value="FCH_dom"/>
</dbReference>
<gene>
    <name evidence="11" type="ORF">C6P40_000097</name>
</gene>
<dbReference type="PROSITE" id="PS51741">
    <property type="entry name" value="F_BAR"/>
    <property type="match status" value="1"/>
</dbReference>
<name>A0A9P6WPQ6_9ASCO</name>
<dbReference type="Pfam" id="PF00611">
    <property type="entry name" value="FCH"/>
    <property type="match status" value="1"/>
</dbReference>
<evidence type="ECO:0000256" key="1">
    <source>
        <dbReference type="ARBA" id="ARBA00022443"/>
    </source>
</evidence>
<dbReference type="PANTHER" id="PTHR15735:SF21">
    <property type="entry name" value="PROTEIN NERVOUS WRECK"/>
    <property type="match status" value="1"/>
</dbReference>
<feature type="domain" description="SH3" evidence="9">
    <location>
        <begin position="589"/>
        <end position="647"/>
    </location>
</feature>
<keyword evidence="1 6" id="KW-0728">SH3 domain</keyword>
<comment type="caution">
    <text evidence="11">The sequence shown here is derived from an EMBL/GenBank/DDBJ whole genome shotgun (WGS) entry which is preliminary data.</text>
</comment>
<organism evidence="11 12">
    <name type="scientific">Pichia californica</name>
    <dbReference type="NCBI Taxonomy" id="460514"/>
    <lineage>
        <taxon>Eukaryota</taxon>
        <taxon>Fungi</taxon>
        <taxon>Dikarya</taxon>
        <taxon>Ascomycota</taxon>
        <taxon>Saccharomycotina</taxon>
        <taxon>Pichiomycetes</taxon>
        <taxon>Pichiales</taxon>
        <taxon>Pichiaceae</taxon>
        <taxon>Pichia</taxon>
    </lineage>
</organism>
<evidence type="ECO:0000259" key="9">
    <source>
        <dbReference type="PROSITE" id="PS50002"/>
    </source>
</evidence>
<dbReference type="Gene3D" id="2.30.30.40">
    <property type="entry name" value="SH3 Domains"/>
    <property type="match status" value="2"/>
</dbReference>
<evidence type="ECO:0000256" key="6">
    <source>
        <dbReference type="PROSITE-ProRule" id="PRU00192"/>
    </source>
</evidence>
<evidence type="ECO:0000256" key="2">
    <source>
        <dbReference type="ARBA" id="ARBA00023054"/>
    </source>
</evidence>
<dbReference type="InterPro" id="IPR001452">
    <property type="entry name" value="SH3_domain"/>
</dbReference>
<dbReference type="Proteomes" id="UP000697127">
    <property type="component" value="Unassembled WGS sequence"/>
</dbReference>
<comment type="similarity">
    <text evidence="4">Belongs to the BZZ1 family.</text>
</comment>
<sequence>MEDISIGNEIKDGFNKTDKWVKANIGFIGEMESFYRQRALIEREYADKLQKLTTESFQKVSKLSPVLSVGEEPTITPGSLECASVVAWKEVLIQTGNISKEKRTLANNFEVNVAASFNKLQNKYNSIRDRWKAFDDELTSIRDKNYNEMSLKKKNYDSCCESMENQRSKALKNQGSDRAQDKLSKRESEMNIAKNDYLITISVCNRLKDKYYYQDTPELLDGLQDLNEAKVSKVNSICLSSSILERDSNININKFVDAIDVVIKQNLPKLDTAMYVKHNLANWSEPVDFNYIPSQIWHDDEKMIVNDSSINNLKIKLNNACSIYENYTQTCNDEKQSVEELLVQRNKLVGDTFNEVQIKSPEDYQVFEDLLIKSISTLQKFTNDDTKRVVAEVEIETIQASTHGIDMTITTPIHKEKKSKFGFLKFKHNDADNDDDNEPQIQQLSESVNEIQIESTYRKGRMFSSLGKLVDAYNTPVNQRASSLSFSNGGISRSTSVSTPTGTTMSSIAANAIGTSTATALYAYQITGDDELSMTAGESFTIVEKDDGSGWTFVSNSSGDQGLVPTSYLKIEEHHKKQGPKVSPRKNARSVKKMKILYDYDAQGDDEISVKAGDLVVIVNEDDGSGWTEGEIDGYSGLFPTSYGRKV</sequence>
<dbReference type="AlphaFoldDB" id="A0A9P6WPQ6"/>
<dbReference type="EMBL" id="PUHW01000010">
    <property type="protein sequence ID" value="KAG0691050.1"/>
    <property type="molecule type" value="Genomic_DNA"/>
</dbReference>
<evidence type="ECO:0000313" key="12">
    <source>
        <dbReference type="Proteomes" id="UP000697127"/>
    </source>
</evidence>
<dbReference type="FunFam" id="1.20.1270.60:FF:000060">
    <property type="entry name" value="Actin polymerization protein Bzz1"/>
    <property type="match status" value="1"/>
</dbReference>
<dbReference type="InterPro" id="IPR027267">
    <property type="entry name" value="AH/BAR_dom_sf"/>
</dbReference>
<accession>A0A9P6WPQ6</accession>
<keyword evidence="12" id="KW-1185">Reference proteome</keyword>
<dbReference type="PROSITE" id="PS50002">
    <property type="entry name" value="SH3"/>
    <property type="match status" value="2"/>
</dbReference>
<evidence type="ECO:0000259" key="10">
    <source>
        <dbReference type="PROSITE" id="PS51741"/>
    </source>
</evidence>
<dbReference type="Gene3D" id="1.20.1270.60">
    <property type="entry name" value="Arfaptin homology (AH) domain/BAR domain"/>
    <property type="match status" value="1"/>
</dbReference>
<evidence type="ECO:0000256" key="4">
    <source>
        <dbReference type="ARBA" id="ARBA00061387"/>
    </source>
</evidence>
<dbReference type="Pfam" id="PF00018">
    <property type="entry name" value="SH3_1"/>
    <property type="match status" value="1"/>
</dbReference>
<evidence type="ECO:0000256" key="8">
    <source>
        <dbReference type="SAM" id="MobiDB-lite"/>
    </source>
</evidence>
<dbReference type="GO" id="GO:0030833">
    <property type="term" value="P:regulation of actin filament polymerization"/>
    <property type="evidence" value="ECO:0007669"/>
    <property type="project" value="TreeGrafter"/>
</dbReference>
<dbReference type="GO" id="GO:0045010">
    <property type="term" value="P:actin nucleation"/>
    <property type="evidence" value="ECO:0007669"/>
    <property type="project" value="UniProtKB-ARBA"/>
</dbReference>
<dbReference type="Pfam" id="PF14604">
    <property type="entry name" value="SH3_9"/>
    <property type="match status" value="1"/>
</dbReference>
<dbReference type="GO" id="GO:0030864">
    <property type="term" value="C:cortical actin cytoskeleton"/>
    <property type="evidence" value="ECO:0007669"/>
    <property type="project" value="UniProtKB-ARBA"/>
</dbReference>
<feature type="domain" description="SH3" evidence="9">
    <location>
        <begin position="513"/>
        <end position="574"/>
    </location>
</feature>
<dbReference type="PANTHER" id="PTHR15735">
    <property type="entry name" value="FCH AND DOUBLE SH3 DOMAINS PROTEIN"/>
    <property type="match status" value="1"/>
</dbReference>
<proteinExistence type="inferred from homology"/>
<dbReference type="SMART" id="SM00326">
    <property type="entry name" value="SH3"/>
    <property type="match status" value="2"/>
</dbReference>
<dbReference type="InterPro" id="IPR031160">
    <property type="entry name" value="F_BAR_dom"/>
</dbReference>
<feature type="region of interest" description="Disordered" evidence="8">
    <location>
        <begin position="167"/>
        <end position="186"/>
    </location>
</feature>
<evidence type="ECO:0000256" key="5">
    <source>
        <dbReference type="ARBA" id="ARBA00074946"/>
    </source>
</evidence>
<evidence type="ECO:0000313" key="11">
    <source>
        <dbReference type="EMBL" id="KAG0691050.1"/>
    </source>
</evidence>
<protein>
    <recommendedName>
        <fullName evidence="5">Protein BZZ1</fullName>
    </recommendedName>
</protein>
<keyword evidence="2 7" id="KW-0175">Coiled coil</keyword>
<feature type="domain" description="F-BAR" evidence="10">
    <location>
        <begin position="4"/>
        <end position="271"/>
    </location>
</feature>
<dbReference type="SUPFAM" id="SSF103657">
    <property type="entry name" value="BAR/IMD domain-like"/>
    <property type="match status" value="1"/>
</dbReference>
<comment type="function">
    <text evidence="3">Plays a role in endocytosis and trafficking to the vacuole. Functions with type I myosins to restore polarity of the actin cytoskeleton after NaCl stress.</text>
</comment>
<evidence type="ECO:0000256" key="7">
    <source>
        <dbReference type="PROSITE-ProRule" id="PRU01077"/>
    </source>
</evidence>
<dbReference type="SUPFAM" id="SSF50044">
    <property type="entry name" value="SH3-domain"/>
    <property type="match status" value="2"/>
</dbReference>
<dbReference type="PRINTS" id="PR00452">
    <property type="entry name" value="SH3DOMAIN"/>
</dbReference>
<dbReference type="InterPro" id="IPR036028">
    <property type="entry name" value="SH3-like_dom_sf"/>
</dbReference>
<reference evidence="11" key="1">
    <citation type="submission" date="2020-11" db="EMBL/GenBank/DDBJ databases">
        <title>Kefir isolates.</title>
        <authorList>
            <person name="Marcisauskas S."/>
            <person name="Kim Y."/>
            <person name="Blasche S."/>
        </authorList>
    </citation>
    <scope>NUCLEOTIDE SEQUENCE</scope>
    <source>
        <strain evidence="11">Olga-1</strain>
    </source>
</reference>
<dbReference type="OrthoDB" id="8783038at2759"/>
<dbReference type="SMART" id="SM00055">
    <property type="entry name" value="FCH"/>
    <property type="match status" value="1"/>
</dbReference>
<evidence type="ECO:0000256" key="3">
    <source>
        <dbReference type="ARBA" id="ARBA00054085"/>
    </source>
</evidence>
<dbReference type="InterPro" id="IPR035459">
    <property type="entry name" value="Bzz1_SH3_1"/>
</dbReference>